<feature type="domain" description="Conjugative transposon TraM C-terminal" evidence="2">
    <location>
        <begin position="215"/>
        <end position="360"/>
    </location>
</feature>
<dbReference type="RefSeq" id="WP_147031043.1">
    <property type="nucleotide sequence ID" value="NZ_CP042436.1"/>
</dbReference>
<reference evidence="3 4" key="1">
    <citation type="journal article" date="2017" name="Curr. Microbiol.">
        <title>Mucilaginibacter ginsenosidivorans sp. nov., Isolated from Soil of Ginseng Field.</title>
        <authorList>
            <person name="Kim M.M."/>
            <person name="Siddiqi M.Z."/>
            <person name="Im W.T."/>
        </authorList>
    </citation>
    <scope>NUCLEOTIDE SEQUENCE [LARGE SCALE GENOMIC DNA]</scope>
    <source>
        <strain evidence="3 4">Gsoil 3017</strain>
    </source>
</reference>
<evidence type="ECO:0000259" key="2">
    <source>
        <dbReference type="Pfam" id="PF12508"/>
    </source>
</evidence>
<evidence type="ECO:0000256" key="1">
    <source>
        <dbReference type="SAM" id="MobiDB-lite"/>
    </source>
</evidence>
<dbReference type="KEGG" id="mgin:FRZ54_07650"/>
<dbReference type="InterPro" id="IPR055407">
    <property type="entry name" value="TraM_C"/>
</dbReference>
<dbReference type="Proteomes" id="UP000321479">
    <property type="component" value="Chromosome"/>
</dbReference>
<dbReference type="Pfam" id="PF12508">
    <property type="entry name" value="Transposon_TraM"/>
    <property type="match status" value="1"/>
</dbReference>
<organism evidence="3 4">
    <name type="scientific">Mucilaginibacter ginsenosidivorans</name>
    <dbReference type="NCBI Taxonomy" id="398053"/>
    <lineage>
        <taxon>Bacteria</taxon>
        <taxon>Pseudomonadati</taxon>
        <taxon>Bacteroidota</taxon>
        <taxon>Sphingobacteriia</taxon>
        <taxon>Sphingobacteriales</taxon>
        <taxon>Sphingobacteriaceae</taxon>
        <taxon>Mucilaginibacter</taxon>
    </lineage>
</organism>
<dbReference type="OrthoDB" id="1453786at2"/>
<dbReference type="EMBL" id="CP042436">
    <property type="protein sequence ID" value="QEC62466.1"/>
    <property type="molecule type" value="Genomic_DNA"/>
</dbReference>
<name>A0A5B8UVJ9_9SPHI</name>
<keyword evidence="4" id="KW-1185">Reference proteome</keyword>
<dbReference type="AlphaFoldDB" id="A0A5B8UVJ9"/>
<evidence type="ECO:0000313" key="3">
    <source>
        <dbReference type="EMBL" id="QEC62466.1"/>
    </source>
</evidence>
<evidence type="ECO:0000313" key="4">
    <source>
        <dbReference type="Proteomes" id="UP000321479"/>
    </source>
</evidence>
<protein>
    <submittedName>
        <fullName evidence="3">Conjugative transposon protein TraM</fullName>
    </submittedName>
</protein>
<feature type="region of interest" description="Disordered" evidence="1">
    <location>
        <begin position="79"/>
        <end position="130"/>
    </location>
</feature>
<proteinExistence type="predicted"/>
<accession>A0A5B8UVJ9</accession>
<sequence length="375" mass="40440">METITLQQLRRRKFLLVAPLVVLPFLTLLFWTLGGGKTSADAQPAAQAGFNVHLPDAKLKKNGDRSKLSYYDRAAADSEKYRQAAQTDPYARNRTDSSGRSPVAGELAFSPHPSGTLNLADGPGSDNPAATTAQINKKLTQLQALVNKAATVTAAGKPQPPTQAARAPVVAAAEDPELKQMNGLLEKILDIQHPERLDEKLAADVTPLKGAFQAIPAVVDGTQKLVQGRVVRIKLLDSVRLNGQLFPKGTLVYGSGDLYNQRVKINIRLIRLGLQIIPVDLSVYDRTDGLEGISVPEVVTGDAMKDGAVNDVQNMHVMSFDPSMTAQLTAAGINTAKGLFAKKIKRVKGKIKNGHQLLLRDNATLKGRTEKSNIH</sequence>
<gene>
    <name evidence="3" type="primary">traM</name>
    <name evidence="3" type="ORF">FRZ54_07650</name>
</gene>